<dbReference type="EnsemblPlants" id="KQK86645">
    <property type="protein sequence ID" value="KQK86645"/>
    <property type="gene ID" value="SETIT_039411mg"/>
</dbReference>
<dbReference type="Proteomes" id="UP000004995">
    <property type="component" value="Unassembled WGS sequence"/>
</dbReference>
<evidence type="ECO:0000256" key="1">
    <source>
        <dbReference type="SAM" id="SignalP"/>
    </source>
</evidence>
<organism evidence="2 3">
    <name type="scientific">Setaria italica</name>
    <name type="common">Foxtail millet</name>
    <name type="synonym">Panicum italicum</name>
    <dbReference type="NCBI Taxonomy" id="4555"/>
    <lineage>
        <taxon>Eukaryota</taxon>
        <taxon>Viridiplantae</taxon>
        <taxon>Streptophyta</taxon>
        <taxon>Embryophyta</taxon>
        <taxon>Tracheophyta</taxon>
        <taxon>Spermatophyta</taxon>
        <taxon>Magnoliopsida</taxon>
        <taxon>Liliopsida</taxon>
        <taxon>Poales</taxon>
        <taxon>Poaceae</taxon>
        <taxon>PACMAD clade</taxon>
        <taxon>Panicoideae</taxon>
        <taxon>Panicodae</taxon>
        <taxon>Paniceae</taxon>
        <taxon>Cenchrinae</taxon>
        <taxon>Setaria</taxon>
    </lineage>
</organism>
<feature type="chain" id="PRO_5011942704" evidence="1">
    <location>
        <begin position="16"/>
        <end position="148"/>
    </location>
</feature>
<dbReference type="EMBL" id="AGNK02005319">
    <property type="status" value="NOT_ANNOTATED_CDS"/>
    <property type="molecule type" value="Genomic_DNA"/>
</dbReference>
<protein>
    <submittedName>
        <fullName evidence="2">Uncharacterized protein</fullName>
    </submittedName>
</protein>
<reference evidence="2" key="2">
    <citation type="submission" date="2018-08" db="UniProtKB">
        <authorList>
            <consortium name="EnsemblPlants"/>
        </authorList>
    </citation>
    <scope>IDENTIFICATION</scope>
    <source>
        <strain evidence="2">Yugu1</strain>
    </source>
</reference>
<dbReference type="InParanoid" id="K4AKI8"/>
<dbReference type="HOGENOM" id="CLU_1761951_0_0_1"/>
<sequence length="148" mass="16039">MCRVVLAAVTAGVTALPGGCTQRAPTNDRDPLALYPSPPAAASWAASFTERMAASVAWPTPPLCALVPGQEPIIPHRRRIRALARLLQRTRVDGLLVREEFVEFIQKRTIDSRLNLTTLLSVPVLAMVTKRMTKGFPGMGKVVSKPSP</sequence>
<dbReference type="Gramene" id="KQK86645">
    <property type="protein sequence ID" value="KQK86645"/>
    <property type="gene ID" value="SETIT_039411mg"/>
</dbReference>
<keyword evidence="3" id="KW-1185">Reference proteome</keyword>
<reference evidence="3" key="1">
    <citation type="journal article" date="2012" name="Nat. Biotechnol.">
        <title>Reference genome sequence of the model plant Setaria.</title>
        <authorList>
            <person name="Bennetzen J.L."/>
            <person name="Schmutz J."/>
            <person name="Wang H."/>
            <person name="Percifield R."/>
            <person name="Hawkins J."/>
            <person name="Pontaroli A.C."/>
            <person name="Estep M."/>
            <person name="Feng L."/>
            <person name="Vaughn J.N."/>
            <person name="Grimwood J."/>
            <person name="Jenkins J."/>
            <person name="Barry K."/>
            <person name="Lindquist E."/>
            <person name="Hellsten U."/>
            <person name="Deshpande S."/>
            <person name="Wang X."/>
            <person name="Wu X."/>
            <person name="Mitros T."/>
            <person name="Triplett J."/>
            <person name="Yang X."/>
            <person name="Ye C.Y."/>
            <person name="Mauro-Herrera M."/>
            <person name="Wang L."/>
            <person name="Li P."/>
            <person name="Sharma M."/>
            <person name="Sharma R."/>
            <person name="Ronald P.C."/>
            <person name="Panaud O."/>
            <person name="Kellogg E.A."/>
            <person name="Brutnell T.P."/>
            <person name="Doust A.N."/>
            <person name="Tuskan G.A."/>
            <person name="Rokhsar D."/>
            <person name="Devos K.M."/>
        </authorList>
    </citation>
    <scope>NUCLEOTIDE SEQUENCE [LARGE SCALE GENOMIC DNA]</scope>
    <source>
        <strain evidence="3">cv. Yugu1</strain>
    </source>
</reference>
<dbReference type="AlphaFoldDB" id="K4AKI8"/>
<evidence type="ECO:0000313" key="3">
    <source>
        <dbReference type="Proteomes" id="UP000004995"/>
    </source>
</evidence>
<feature type="signal peptide" evidence="1">
    <location>
        <begin position="1"/>
        <end position="15"/>
    </location>
</feature>
<accession>K4AKI8</accession>
<evidence type="ECO:0000313" key="2">
    <source>
        <dbReference type="EnsemblPlants" id="KQK86645"/>
    </source>
</evidence>
<proteinExistence type="predicted"/>
<keyword evidence="1" id="KW-0732">Signal</keyword>
<name>K4AKI8_SETIT</name>